<feature type="region of interest" description="Disordered" evidence="1">
    <location>
        <begin position="45"/>
        <end position="71"/>
    </location>
</feature>
<comment type="caution">
    <text evidence="4">The sequence shown here is derived from an EMBL/GenBank/DDBJ whole genome shotgun (WGS) entry which is preliminary data.</text>
</comment>
<proteinExistence type="predicted"/>
<keyword evidence="2" id="KW-1133">Transmembrane helix</keyword>
<evidence type="ECO:0000313" key="5">
    <source>
        <dbReference type="Proteomes" id="UP000176854"/>
    </source>
</evidence>
<dbReference type="InterPro" id="IPR011055">
    <property type="entry name" value="Dup_hybrid_motif"/>
</dbReference>
<dbReference type="Pfam" id="PF01551">
    <property type="entry name" value="Peptidase_M23"/>
    <property type="match status" value="1"/>
</dbReference>
<accession>A0A1F5Z8D4</accession>
<protein>
    <recommendedName>
        <fullName evidence="3">M23ase beta-sheet core domain-containing protein</fullName>
    </recommendedName>
</protein>
<gene>
    <name evidence="4" type="ORF">A2154_01285</name>
</gene>
<dbReference type="STRING" id="1798373.A2154_01285"/>
<dbReference type="InterPro" id="IPR016047">
    <property type="entry name" value="M23ase_b-sheet_dom"/>
</dbReference>
<dbReference type="Proteomes" id="UP000176854">
    <property type="component" value="Unassembled WGS sequence"/>
</dbReference>
<feature type="domain" description="M23ase beta-sheet core" evidence="3">
    <location>
        <begin position="105"/>
        <end position="176"/>
    </location>
</feature>
<dbReference type="CDD" id="cd12797">
    <property type="entry name" value="M23_peptidase"/>
    <property type="match status" value="1"/>
</dbReference>
<reference evidence="4 5" key="1">
    <citation type="journal article" date="2016" name="Nat. Commun.">
        <title>Thousands of microbial genomes shed light on interconnected biogeochemical processes in an aquifer system.</title>
        <authorList>
            <person name="Anantharaman K."/>
            <person name="Brown C.T."/>
            <person name="Hug L.A."/>
            <person name="Sharon I."/>
            <person name="Castelle C.J."/>
            <person name="Probst A.J."/>
            <person name="Thomas B.C."/>
            <person name="Singh A."/>
            <person name="Wilkins M.J."/>
            <person name="Karaoz U."/>
            <person name="Brodie E.L."/>
            <person name="Williams K.H."/>
            <person name="Hubbard S.S."/>
            <person name="Banfield J.F."/>
        </authorList>
    </citation>
    <scope>NUCLEOTIDE SEQUENCE [LARGE SCALE GENOMIC DNA]</scope>
</reference>
<evidence type="ECO:0000259" key="3">
    <source>
        <dbReference type="Pfam" id="PF01551"/>
    </source>
</evidence>
<dbReference type="AlphaFoldDB" id="A0A1F5Z8D4"/>
<name>A0A1F5Z8D4_9BACT</name>
<dbReference type="EMBL" id="MFJC01000050">
    <property type="protein sequence ID" value="OGG08718.1"/>
    <property type="molecule type" value="Genomic_DNA"/>
</dbReference>
<evidence type="ECO:0000256" key="1">
    <source>
        <dbReference type="SAM" id="MobiDB-lite"/>
    </source>
</evidence>
<dbReference type="SUPFAM" id="SSF51261">
    <property type="entry name" value="Duplicated hybrid motif"/>
    <property type="match status" value="1"/>
</dbReference>
<sequence>MKERLPPIVYFGGVMAVVSGVMLYEHVTGSVDAASNYINTDTFPEPPITESLPEIPQSTVPPLPSPEPDGSADTAFGAVYQNCVLTQGPYGPGHAIELSEGLLSVDIQSGPRSQILSPITGVVEEYYIDKYGNTILVISGHRYQVTLMHGDYNVTIGSQVVAGQVIGTEWNHGLTYVPGNQYPCEARGADCGYHTHINVRDLTTGAAIDPMQLPLCSGW</sequence>
<keyword evidence="2" id="KW-0812">Transmembrane</keyword>
<dbReference type="Gene3D" id="2.70.70.10">
    <property type="entry name" value="Glucose Permease (Domain IIA)"/>
    <property type="match status" value="1"/>
</dbReference>
<keyword evidence="2" id="KW-0472">Membrane</keyword>
<evidence type="ECO:0000256" key="2">
    <source>
        <dbReference type="SAM" id="Phobius"/>
    </source>
</evidence>
<evidence type="ECO:0000313" key="4">
    <source>
        <dbReference type="EMBL" id="OGG08718.1"/>
    </source>
</evidence>
<feature type="transmembrane region" description="Helical" evidence="2">
    <location>
        <begin position="7"/>
        <end position="24"/>
    </location>
</feature>
<organism evidence="4 5">
    <name type="scientific">Candidatus Gottesmanbacteria bacterium RBG_16_43_7</name>
    <dbReference type="NCBI Taxonomy" id="1798373"/>
    <lineage>
        <taxon>Bacteria</taxon>
        <taxon>Candidatus Gottesmaniibacteriota</taxon>
    </lineage>
</organism>